<feature type="domain" description="NAD-dependent epimerase/dehydratase" evidence="1">
    <location>
        <begin position="3"/>
        <end position="235"/>
    </location>
</feature>
<dbReference type="Proteomes" id="UP000318437">
    <property type="component" value="Unassembled WGS sequence"/>
</dbReference>
<keyword evidence="2" id="KW-0413">Isomerase</keyword>
<dbReference type="EC" id="5.1.3.2" evidence="2"/>
<proteinExistence type="predicted"/>
<keyword evidence="3" id="KW-1185">Reference proteome</keyword>
<comment type="caution">
    <text evidence="2">The sequence shown here is derived from an EMBL/GenBank/DDBJ whole genome shotgun (WGS) entry which is preliminary data.</text>
</comment>
<sequence>MRVLVTGSQGYIGSILTTRLIEAGCDVEGLDVGWFNDCMFQQPPNGYVLRRQDMRDVAVDELIGFDAIVHLAALSNDPLGNLDPDLTMRLNHEGTLRLAKLAKQAEVRRFIVSSSCSIYGKAGDALIDENAQLNPVTAYGKSKALIDRDVSHLADAWFTPVFLRHATAYGVSPRLRLDLVLNDLVASAFLSGKILMLSDGTPWRPLVHVEDISRAFIAALKAPQEAVHNEAFNIGSTSENYQISELADFIRQAIPDATIEYAPNAGPDLRCYRVDFSKAERCLPGFNPQWTVARGVEQLLSAYRTRPLTANDASGPSFRRLARLQQLGAQGLIDEELRWTEPATEEAFQYSPSGEMTK</sequence>
<dbReference type="Gene3D" id="3.40.50.720">
    <property type="entry name" value="NAD(P)-binding Rossmann-like Domain"/>
    <property type="match status" value="1"/>
</dbReference>
<dbReference type="SUPFAM" id="SSF51735">
    <property type="entry name" value="NAD(P)-binding Rossmann-fold domains"/>
    <property type="match status" value="1"/>
</dbReference>
<evidence type="ECO:0000259" key="1">
    <source>
        <dbReference type="Pfam" id="PF01370"/>
    </source>
</evidence>
<dbReference type="RefSeq" id="WP_146452994.1">
    <property type="nucleotide sequence ID" value="NZ_SJPS01000012.1"/>
</dbReference>
<organism evidence="2 3">
    <name type="scientific">Bythopirellula polymerisocia</name>
    <dbReference type="NCBI Taxonomy" id="2528003"/>
    <lineage>
        <taxon>Bacteria</taxon>
        <taxon>Pseudomonadati</taxon>
        <taxon>Planctomycetota</taxon>
        <taxon>Planctomycetia</taxon>
        <taxon>Pirellulales</taxon>
        <taxon>Lacipirellulaceae</taxon>
        <taxon>Bythopirellula</taxon>
    </lineage>
</organism>
<dbReference type="PANTHER" id="PTHR43245:SF23">
    <property type="entry name" value="NAD(P)-BINDING DOMAIN-CONTAINING PROTEIN"/>
    <property type="match status" value="1"/>
</dbReference>
<dbReference type="PANTHER" id="PTHR43245">
    <property type="entry name" value="BIFUNCTIONAL POLYMYXIN RESISTANCE PROTEIN ARNA"/>
    <property type="match status" value="1"/>
</dbReference>
<protein>
    <submittedName>
        <fullName evidence="2">UDP-glucose 4-epimerase</fullName>
        <ecNumber evidence="2">5.1.3.2</ecNumber>
    </submittedName>
</protein>
<dbReference type="EMBL" id="SJPS01000012">
    <property type="protein sequence ID" value="TWU20873.1"/>
    <property type="molecule type" value="Genomic_DNA"/>
</dbReference>
<evidence type="ECO:0000313" key="3">
    <source>
        <dbReference type="Proteomes" id="UP000318437"/>
    </source>
</evidence>
<dbReference type="CDD" id="cd08946">
    <property type="entry name" value="SDR_e"/>
    <property type="match status" value="1"/>
</dbReference>
<reference evidence="2 3" key="1">
    <citation type="submission" date="2019-02" db="EMBL/GenBank/DDBJ databases">
        <title>Deep-cultivation of Planctomycetes and their phenomic and genomic characterization uncovers novel biology.</title>
        <authorList>
            <person name="Wiegand S."/>
            <person name="Jogler M."/>
            <person name="Boedeker C."/>
            <person name="Pinto D."/>
            <person name="Vollmers J."/>
            <person name="Rivas-Marin E."/>
            <person name="Kohn T."/>
            <person name="Peeters S.H."/>
            <person name="Heuer A."/>
            <person name="Rast P."/>
            <person name="Oberbeckmann S."/>
            <person name="Bunk B."/>
            <person name="Jeske O."/>
            <person name="Meyerdierks A."/>
            <person name="Storesund J.E."/>
            <person name="Kallscheuer N."/>
            <person name="Luecker S."/>
            <person name="Lage O.M."/>
            <person name="Pohl T."/>
            <person name="Merkel B.J."/>
            <person name="Hornburger P."/>
            <person name="Mueller R.-W."/>
            <person name="Bruemmer F."/>
            <person name="Labrenz M."/>
            <person name="Spormann A.M."/>
            <person name="Op Den Camp H."/>
            <person name="Overmann J."/>
            <person name="Amann R."/>
            <person name="Jetten M.S.M."/>
            <person name="Mascher T."/>
            <person name="Medema M.H."/>
            <person name="Devos D.P."/>
            <person name="Kaster A.-K."/>
            <person name="Ovreas L."/>
            <person name="Rohde M."/>
            <person name="Galperin M.Y."/>
            <person name="Jogler C."/>
        </authorList>
    </citation>
    <scope>NUCLEOTIDE SEQUENCE [LARGE SCALE GENOMIC DNA]</scope>
    <source>
        <strain evidence="2 3">Pla144</strain>
    </source>
</reference>
<accession>A0A5C6C880</accession>
<name>A0A5C6C880_9BACT</name>
<dbReference type="InterPro" id="IPR050177">
    <property type="entry name" value="Lipid_A_modif_metabolic_enz"/>
</dbReference>
<dbReference type="AlphaFoldDB" id="A0A5C6C880"/>
<evidence type="ECO:0000313" key="2">
    <source>
        <dbReference type="EMBL" id="TWU20873.1"/>
    </source>
</evidence>
<gene>
    <name evidence="2" type="primary">galE_2</name>
    <name evidence="2" type="ORF">Pla144_47730</name>
</gene>
<dbReference type="OrthoDB" id="258549at2"/>
<dbReference type="GO" id="GO:0003978">
    <property type="term" value="F:UDP-glucose 4-epimerase activity"/>
    <property type="evidence" value="ECO:0007669"/>
    <property type="project" value="UniProtKB-EC"/>
</dbReference>
<dbReference type="InterPro" id="IPR001509">
    <property type="entry name" value="Epimerase_deHydtase"/>
</dbReference>
<dbReference type="InterPro" id="IPR036291">
    <property type="entry name" value="NAD(P)-bd_dom_sf"/>
</dbReference>
<dbReference type="Pfam" id="PF01370">
    <property type="entry name" value="Epimerase"/>
    <property type="match status" value="1"/>
</dbReference>